<sequence length="216" mass="23876">MPDNDPHPRAQTSSCDPMSASASASVYFTSPLSASLADASSVVVTATCSSEHWTDSLPVLCPADSHSSQFMWIPTLCCCSRHSRSPPSSSSSSQHLPSELHLSKELAALWRPPSHTSHFLTPTSRHIIRFNNRTSSAFHYAPVFHGPLTDIEYPALLFTAFVVDLEREVSLSADEVLRLPRGEVPRMVWRRCRMRASDSIQVGFCFCVCCRGANFF</sequence>
<name>A0ABR1F963_9ASCO</name>
<comment type="caution">
    <text evidence="1">The sequence shown here is derived from an EMBL/GenBank/DDBJ whole genome shotgun (WGS) entry which is preliminary data.</text>
</comment>
<dbReference type="GeneID" id="90037820"/>
<gene>
    <name evidence="1" type="ORF">BZA70DRAFT_276488</name>
</gene>
<dbReference type="EMBL" id="JBBJBU010000003">
    <property type="protein sequence ID" value="KAK7206394.1"/>
    <property type="molecule type" value="Genomic_DNA"/>
</dbReference>
<protein>
    <submittedName>
        <fullName evidence="1">Uncharacterized protein</fullName>
    </submittedName>
</protein>
<accession>A0ABR1F963</accession>
<evidence type="ECO:0000313" key="1">
    <source>
        <dbReference type="EMBL" id="KAK7206394.1"/>
    </source>
</evidence>
<evidence type="ECO:0000313" key="2">
    <source>
        <dbReference type="Proteomes" id="UP001498771"/>
    </source>
</evidence>
<dbReference type="Proteomes" id="UP001498771">
    <property type="component" value="Unassembled WGS sequence"/>
</dbReference>
<reference evidence="1 2" key="1">
    <citation type="submission" date="2024-03" db="EMBL/GenBank/DDBJ databases">
        <title>Genome-scale model development and genomic sequencing of the oleaginous clade Lipomyces.</title>
        <authorList>
            <consortium name="Lawrence Berkeley National Laboratory"/>
            <person name="Czajka J.J."/>
            <person name="Han Y."/>
            <person name="Kim J."/>
            <person name="Mondo S.J."/>
            <person name="Hofstad B.A."/>
            <person name="Robles A."/>
            <person name="Haridas S."/>
            <person name="Riley R."/>
            <person name="LaButti K."/>
            <person name="Pangilinan J."/>
            <person name="Andreopoulos W."/>
            <person name="Lipzen A."/>
            <person name="Yan J."/>
            <person name="Wang M."/>
            <person name="Ng V."/>
            <person name="Grigoriev I.V."/>
            <person name="Spatafora J.W."/>
            <person name="Magnuson J.K."/>
            <person name="Baker S.E."/>
            <person name="Pomraning K.R."/>
        </authorList>
    </citation>
    <scope>NUCLEOTIDE SEQUENCE [LARGE SCALE GENOMIC DNA]</scope>
    <source>
        <strain evidence="1 2">Phaff 52-87</strain>
    </source>
</reference>
<organism evidence="1 2">
    <name type="scientific">Myxozyma melibiosi</name>
    <dbReference type="NCBI Taxonomy" id="54550"/>
    <lineage>
        <taxon>Eukaryota</taxon>
        <taxon>Fungi</taxon>
        <taxon>Dikarya</taxon>
        <taxon>Ascomycota</taxon>
        <taxon>Saccharomycotina</taxon>
        <taxon>Lipomycetes</taxon>
        <taxon>Lipomycetales</taxon>
        <taxon>Lipomycetaceae</taxon>
        <taxon>Myxozyma</taxon>
    </lineage>
</organism>
<proteinExistence type="predicted"/>
<keyword evidence="2" id="KW-1185">Reference proteome</keyword>
<dbReference type="RefSeq" id="XP_064769427.1">
    <property type="nucleotide sequence ID" value="XM_064912308.1"/>
</dbReference>